<sequence>MSKPKSIALTLFLIILLGAVGGGGYLLLKDQQAPLITVTPGDGRLSKNSSLEISLADQASGLKNLTVLIRKNTTTTIIYQQDWMDRLPERKEVINLSSIDLKEGAFELIVKASDGSYAAFGKGNTATREYSYRLDTTPPRVSVITMPPYVRRGGVGVIAYSVSEETSSTGVQVGDTFFPGYQQSSGNYLCFFAFPYYLTVDEYKPRLIAKDMAGNAYDRPAAVYPLDREFTSDRINLSESFLSTKMPEFEQEFPGEMTHLERFLKVNRDMRVANRASLISIGLQTSPEMLWKGPFLRLPNAANRARFAEKRTYVYNGVEVDQQFHLGHDLASTRHAPVPAANDGKVVFADTMGIYGQVVIVDHGLGLQTLYAHLSEFAVQPGQNVLKGDIVGKTGITGMAGGDHLHYGVLASGIPVTPLEWFDSHWIQDNINGRLN</sequence>
<evidence type="ECO:0000259" key="2">
    <source>
        <dbReference type="Pfam" id="PF01551"/>
    </source>
</evidence>
<dbReference type="CDD" id="cd12797">
    <property type="entry name" value="M23_peptidase"/>
    <property type="match status" value="1"/>
</dbReference>
<protein>
    <submittedName>
        <fullName evidence="3">Peptidase M24</fullName>
    </submittedName>
</protein>
<dbReference type="Pfam" id="PF01551">
    <property type="entry name" value="Peptidase_M23"/>
    <property type="match status" value="1"/>
</dbReference>
<dbReference type="RefSeq" id="WP_174405513.1">
    <property type="nucleotide sequence ID" value="NZ_BLVO01000013.1"/>
</dbReference>
<dbReference type="SUPFAM" id="SSF51261">
    <property type="entry name" value="Duplicated hybrid motif"/>
    <property type="match status" value="1"/>
</dbReference>
<organism evidence="3 4">
    <name type="scientific">Desulfovibrio subterraneus</name>
    <dbReference type="NCBI Taxonomy" id="2718620"/>
    <lineage>
        <taxon>Bacteria</taxon>
        <taxon>Pseudomonadati</taxon>
        <taxon>Thermodesulfobacteriota</taxon>
        <taxon>Desulfovibrionia</taxon>
        <taxon>Desulfovibrionales</taxon>
        <taxon>Desulfovibrionaceae</taxon>
        <taxon>Desulfovibrio</taxon>
    </lineage>
</organism>
<dbReference type="Gene3D" id="2.70.70.10">
    <property type="entry name" value="Glucose Permease (Domain IIA)"/>
    <property type="match status" value="1"/>
</dbReference>
<dbReference type="GO" id="GO:0004222">
    <property type="term" value="F:metalloendopeptidase activity"/>
    <property type="evidence" value="ECO:0007669"/>
    <property type="project" value="TreeGrafter"/>
</dbReference>
<dbReference type="InterPro" id="IPR016047">
    <property type="entry name" value="M23ase_b-sheet_dom"/>
</dbReference>
<feature type="domain" description="M23ase beta-sheet core" evidence="2">
    <location>
        <begin position="324"/>
        <end position="418"/>
    </location>
</feature>
<dbReference type="PANTHER" id="PTHR21666:SF289">
    <property type="entry name" value="L-ALA--D-GLU ENDOPEPTIDASE"/>
    <property type="match status" value="1"/>
</dbReference>
<keyword evidence="1" id="KW-0732">Signal</keyword>
<dbReference type="PANTHER" id="PTHR21666">
    <property type="entry name" value="PEPTIDASE-RELATED"/>
    <property type="match status" value="1"/>
</dbReference>
<reference evidence="3 4" key="1">
    <citation type="submission" date="2020-05" db="EMBL/GenBank/DDBJ databases">
        <title>Draft genome sequence of Desulfovibrio sp. strain HN2T.</title>
        <authorList>
            <person name="Ueno A."/>
            <person name="Tamazawa S."/>
            <person name="Tamamura S."/>
            <person name="Murakami T."/>
            <person name="Kiyama T."/>
            <person name="Inomata H."/>
            <person name="Amano Y."/>
            <person name="Miyakawa K."/>
            <person name="Tamaki H."/>
            <person name="Naganuma T."/>
            <person name="Kaneko K."/>
        </authorList>
    </citation>
    <scope>NUCLEOTIDE SEQUENCE [LARGE SCALE GENOMIC DNA]</scope>
    <source>
        <strain evidence="3 4">HN2</strain>
    </source>
</reference>
<gene>
    <name evidence="3" type="ORF">DSM101010T_22250</name>
</gene>
<dbReference type="AlphaFoldDB" id="A0A7J0BJL4"/>
<evidence type="ECO:0000256" key="1">
    <source>
        <dbReference type="ARBA" id="ARBA00022729"/>
    </source>
</evidence>
<evidence type="ECO:0000313" key="3">
    <source>
        <dbReference type="EMBL" id="GFM33860.1"/>
    </source>
</evidence>
<evidence type="ECO:0000313" key="4">
    <source>
        <dbReference type="Proteomes" id="UP000503840"/>
    </source>
</evidence>
<comment type="caution">
    <text evidence="3">The sequence shown here is derived from an EMBL/GenBank/DDBJ whole genome shotgun (WGS) entry which is preliminary data.</text>
</comment>
<dbReference type="InterPro" id="IPR011055">
    <property type="entry name" value="Dup_hybrid_motif"/>
</dbReference>
<keyword evidence="4" id="KW-1185">Reference proteome</keyword>
<proteinExistence type="predicted"/>
<name>A0A7J0BJL4_9BACT</name>
<accession>A0A7J0BJL4</accession>
<dbReference type="EMBL" id="BLVO01000013">
    <property type="protein sequence ID" value="GFM33860.1"/>
    <property type="molecule type" value="Genomic_DNA"/>
</dbReference>
<dbReference type="InterPro" id="IPR050570">
    <property type="entry name" value="Cell_wall_metabolism_enzyme"/>
</dbReference>
<dbReference type="Proteomes" id="UP000503840">
    <property type="component" value="Unassembled WGS sequence"/>
</dbReference>